<dbReference type="InterPro" id="IPR000232">
    <property type="entry name" value="HSF_DNA-bd"/>
</dbReference>
<dbReference type="Pfam" id="PF00447">
    <property type="entry name" value="HSF_DNA-bind"/>
    <property type="match status" value="2"/>
</dbReference>
<organism evidence="5 6">
    <name type="scientific">Nitzschia inconspicua</name>
    <dbReference type="NCBI Taxonomy" id="303405"/>
    <lineage>
        <taxon>Eukaryota</taxon>
        <taxon>Sar</taxon>
        <taxon>Stramenopiles</taxon>
        <taxon>Ochrophyta</taxon>
        <taxon>Bacillariophyta</taxon>
        <taxon>Bacillariophyceae</taxon>
        <taxon>Bacillariophycidae</taxon>
        <taxon>Bacillariales</taxon>
        <taxon>Bacillariaceae</taxon>
        <taxon>Nitzschia</taxon>
    </lineage>
</organism>
<comment type="caution">
    <text evidence="5">The sequence shown here is derived from an EMBL/GenBank/DDBJ whole genome shotgun (WGS) entry which is preliminary data.</text>
</comment>
<evidence type="ECO:0000256" key="2">
    <source>
        <dbReference type="RuleBase" id="RU004020"/>
    </source>
</evidence>
<keyword evidence="6" id="KW-1185">Reference proteome</keyword>
<name>A0A9K3LCA0_9STRA</name>
<reference evidence="5" key="2">
    <citation type="submission" date="2021-04" db="EMBL/GenBank/DDBJ databases">
        <authorList>
            <person name="Podell S."/>
        </authorList>
    </citation>
    <scope>NUCLEOTIDE SEQUENCE</scope>
    <source>
        <strain evidence="5">Hildebrandi</strain>
    </source>
</reference>
<protein>
    <submittedName>
        <fullName evidence="5">HSF-type DNA-binding protein</fullName>
    </submittedName>
</protein>
<evidence type="ECO:0000313" key="5">
    <source>
        <dbReference type="EMBL" id="KAG7359462.1"/>
    </source>
</evidence>
<dbReference type="EMBL" id="JAGRRH010000013">
    <property type="protein sequence ID" value="KAG7359462.1"/>
    <property type="molecule type" value="Genomic_DNA"/>
</dbReference>
<evidence type="ECO:0000256" key="1">
    <source>
        <dbReference type="ARBA" id="ARBA00023125"/>
    </source>
</evidence>
<sequence length="466" mass="52358">MILTHSQMIEANNHAAATVSKNFPNSRPDSDSSSTASSTASPSASLFPKKLHAMLEDASQKGFDDVVCWMPGGSSFKVLDPARFTDEVMPKYFNQRKYKSFLRQLNLYDFSRIHHGPLKGGYAHKFFLQGMPGLCEKINKATTMSRDQMIKTHRRVVSSEHLSHIFFGEDAMDSPRSDMSISTQHNPTSFNHYSPVDAGVNGNAVSDLNDSQSSRSSRYYDMDMSLSALTPLPMEAPVNTAVTREAIQHILPETTQFVQSTPANEIFHEEPISFHNMDTQVEKALLSTFVADDRLMEKDIGIAPIGMDKTLADDLLAIINDEPSTPHTMGPPADLLMPKTGPTFTLTSEVSPLATGAFSEFNFPRKVYRMLDDAEINPNYKAIVSWVEEGMAFKVHNKKLFVEKILPIYFDMTQYASFRRQLNMYSFERKHTSTYLNPFFVRGCPDLLEKIIRKSGSSKSKKSDKK</sequence>
<proteinExistence type="inferred from homology"/>
<feature type="compositionally biased region" description="Low complexity" evidence="3">
    <location>
        <begin position="31"/>
        <end position="43"/>
    </location>
</feature>
<feature type="domain" description="HSF-type DNA-binding" evidence="4">
    <location>
        <begin position="359"/>
        <end position="454"/>
    </location>
</feature>
<dbReference type="SMART" id="SM00415">
    <property type="entry name" value="HSF"/>
    <property type="match status" value="2"/>
</dbReference>
<evidence type="ECO:0000259" key="4">
    <source>
        <dbReference type="SMART" id="SM00415"/>
    </source>
</evidence>
<dbReference type="PANTHER" id="PTHR10015">
    <property type="entry name" value="HEAT SHOCK TRANSCRIPTION FACTOR"/>
    <property type="match status" value="1"/>
</dbReference>
<dbReference type="AlphaFoldDB" id="A0A9K3LCA0"/>
<comment type="similarity">
    <text evidence="2">Belongs to the HSF family.</text>
</comment>
<gene>
    <name evidence="5" type="ORF">IV203_034560</name>
</gene>
<feature type="region of interest" description="Disordered" evidence="3">
    <location>
        <begin position="19"/>
        <end position="43"/>
    </location>
</feature>
<reference evidence="5" key="1">
    <citation type="journal article" date="2021" name="Sci. Rep.">
        <title>Diploid genomic architecture of Nitzschia inconspicua, an elite biomass production diatom.</title>
        <authorList>
            <person name="Oliver A."/>
            <person name="Podell S."/>
            <person name="Pinowska A."/>
            <person name="Traller J.C."/>
            <person name="Smith S.R."/>
            <person name="McClure R."/>
            <person name="Beliaev A."/>
            <person name="Bohutskyi P."/>
            <person name="Hill E.A."/>
            <person name="Rabines A."/>
            <person name="Zheng H."/>
            <person name="Allen L.Z."/>
            <person name="Kuo A."/>
            <person name="Grigoriev I.V."/>
            <person name="Allen A.E."/>
            <person name="Hazlebeck D."/>
            <person name="Allen E.E."/>
        </authorList>
    </citation>
    <scope>NUCLEOTIDE SEQUENCE</scope>
    <source>
        <strain evidence="5">Hildebrandi</strain>
    </source>
</reference>
<dbReference type="PANTHER" id="PTHR10015:SF206">
    <property type="entry name" value="HSF-TYPE DNA-BINDING DOMAIN-CONTAINING PROTEIN"/>
    <property type="match status" value="1"/>
</dbReference>
<feature type="domain" description="HSF-type DNA-binding" evidence="4">
    <location>
        <begin position="43"/>
        <end position="141"/>
    </location>
</feature>
<dbReference type="FunFam" id="1.10.10.10:FF:000479">
    <property type="entry name" value="Predicted protein"/>
    <property type="match status" value="1"/>
</dbReference>
<dbReference type="GO" id="GO:0043565">
    <property type="term" value="F:sequence-specific DNA binding"/>
    <property type="evidence" value="ECO:0007669"/>
    <property type="project" value="InterPro"/>
</dbReference>
<evidence type="ECO:0000313" key="6">
    <source>
        <dbReference type="Proteomes" id="UP000693970"/>
    </source>
</evidence>
<dbReference type="GO" id="GO:0003700">
    <property type="term" value="F:DNA-binding transcription factor activity"/>
    <property type="evidence" value="ECO:0007669"/>
    <property type="project" value="InterPro"/>
</dbReference>
<accession>A0A9K3LCA0</accession>
<dbReference type="Proteomes" id="UP000693970">
    <property type="component" value="Unassembled WGS sequence"/>
</dbReference>
<dbReference type="OrthoDB" id="99239at2759"/>
<evidence type="ECO:0000256" key="3">
    <source>
        <dbReference type="SAM" id="MobiDB-lite"/>
    </source>
</evidence>
<keyword evidence="1 5" id="KW-0238">DNA-binding</keyword>